<organism evidence="2 3">
    <name type="scientific">Salinicola lusitanus</name>
    <dbReference type="NCBI Taxonomy" id="1949085"/>
    <lineage>
        <taxon>Bacteria</taxon>
        <taxon>Pseudomonadati</taxon>
        <taxon>Pseudomonadota</taxon>
        <taxon>Gammaproteobacteria</taxon>
        <taxon>Oceanospirillales</taxon>
        <taxon>Halomonadaceae</taxon>
        <taxon>Salinicola</taxon>
    </lineage>
</organism>
<dbReference type="EMBL" id="CP151919">
    <property type="protein sequence ID" value="XAD52982.1"/>
    <property type="molecule type" value="Genomic_DNA"/>
</dbReference>
<name>A0ABZ3CP85_9GAMM</name>
<evidence type="ECO:0000313" key="2">
    <source>
        <dbReference type="EMBL" id="XAD52982.1"/>
    </source>
</evidence>
<keyword evidence="3" id="KW-1185">Reference proteome</keyword>
<evidence type="ECO:0000313" key="3">
    <source>
        <dbReference type="Proteomes" id="UP001453229"/>
    </source>
</evidence>
<reference evidence="2 3" key="1">
    <citation type="submission" date="2024-04" db="EMBL/GenBank/DDBJ databases">
        <title>Salinicola lusitanus LLJ914,a marine bacterium isolated from the Okinawa Trough.</title>
        <authorList>
            <person name="Li J."/>
        </authorList>
    </citation>
    <scope>NUCLEOTIDE SEQUENCE [LARGE SCALE GENOMIC DNA]</scope>
    <source>
        <strain evidence="2 3">LLJ914</strain>
    </source>
</reference>
<dbReference type="Proteomes" id="UP001453229">
    <property type="component" value="Chromosome"/>
</dbReference>
<proteinExistence type="predicted"/>
<sequence>MKLTELVTTTNGRKATAKLAWDLGKIAGKVGIAGASGAAAALVGAAANTSFNAQDDEPLVSQPQGWTSEDPGGTPRAEDPEWN</sequence>
<accession>A0ABZ3CP85</accession>
<protein>
    <submittedName>
        <fullName evidence="2">Uncharacterized protein</fullName>
    </submittedName>
</protein>
<feature type="region of interest" description="Disordered" evidence="1">
    <location>
        <begin position="53"/>
        <end position="83"/>
    </location>
</feature>
<evidence type="ECO:0000256" key="1">
    <source>
        <dbReference type="SAM" id="MobiDB-lite"/>
    </source>
</evidence>
<gene>
    <name evidence="2" type="ORF">AAGT95_14160</name>
</gene>
<dbReference type="RefSeq" id="WP_342594215.1">
    <property type="nucleotide sequence ID" value="NZ_CP151919.1"/>
</dbReference>